<dbReference type="EMBL" id="CP104694">
    <property type="protein sequence ID" value="UXI70118.1"/>
    <property type="molecule type" value="Genomic_DNA"/>
</dbReference>
<sequence>MEARRLRFWQLWLFGVTMLTVVFGLALMVAPVLARHGFSWLFYGSPFHIDTFGEAATRYITFIHGALGAAIFGWGIVLAFVAHGPFANRSRLAWSAFAASLFGWFVPDVLVSLAFGFWQNVALDAVFFVLYVAPLLATWKIFWRPASAVPATA</sequence>
<proteinExistence type="predicted"/>
<keyword evidence="1" id="KW-0472">Membrane</keyword>
<feature type="transmembrane region" description="Helical" evidence="1">
    <location>
        <begin position="12"/>
        <end position="34"/>
    </location>
</feature>
<organism evidence="2 3">
    <name type="scientific">Tahibacter amnicola</name>
    <dbReference type="NCBI Taxonomy" id="2976241"/>
    <lineage>
        <taxon>Bacteria</taxon>
        <taxon>Pseudomonadati</taxon>
        <taxon>Pseudomonadota</taxon>
        <taxon>Gammaproteobacteria</taxon>
        <taxon>Lysobacterales</taxon>
        <taxon>Rhodanobacteraceae</taxon>
        <taxon>Tahibacter</taxon>
    </lineage>
</organism>
<feature type="transmembrane region" description="Helical" evidence="1">
    <location>
        <begin position="125"/>
        <end position="143"/>
    </location>
</feature>
<feature type="transmembrane region" description="Helical" evidence="1">
    <location>
        <begin position="59"/>
        <end position="82"/>
    </location>
</feature>
<evidence type="ECO:0000313" key="2">
    <source>
        <dbReference type="EMBL" id="UXI70118.1"/>
    </source>
</evidence>
<evidence type="ECO:0000313" key="3">
    <source>
        <dbReference type="Proteomes" id="UP001064632"/>
    </source>
</evidence>
<gene>
    <name evidence="2" type="ORF">N4264_10955</name>
</gene>
<evidence type="ECO:0000256" key="1">
    <source>
        <dbReference type="SAM" id="Phobius"/>
    </source>
</evidence>
<dbReference type="RefSeq" id="WP_261697069.1">
    <property type="nucleotide sequence ID" value="NZ_CP104694.1"/>
</dbReference>
<protein>
    <submittedName>
        <fullName evidence="2">Uncharacterized protein</fullName>
    </submittedName>
</protein>
<feature type="transmembrane region" description="Helical" evidence="1">
    <location>
        <begin position="94"/>
        <end position="119"/>
    </location>
</feature>
<name>A0ABY6BJD0_9GAMM</name>
<reference evidence="2" key="1">
    <citation type="submission" date="2022-09" db="EMBL/GenBank/DDBJ databases">
        <title>Tahibacter sp. nov., isolated from a fresh water.</title>
        <authorList>
            <person name="Baek J.H."/>
            <person name="Lee J.K."/>
            <person name="Kim J.M."/>
            <person name="Jeon C.O."/>
        </authorList>
    </citation>
    <scope>NUCLEOTIDE SEQUENCE</scope>
    <source>
        <strain evidence="2">W38</strain>
    </source>
</reference>
<keyword evidence="1" id="KW-0812">Transmembrane</keyword>
<keyword evidence="1" id="KW-1133">Transmembrane helix</keyword>
<dbReference type="Proteomes" id="UP001064632">
    <property type="component" value="Chromosome"/>
</dbReference>
<keyword evidence="3" id="KW-1185">Reference proteome</keyword>
<accession>A0ABY6BJD0</accession>